<evidence type="ECO:0000313" key="4">
    <source>
        <dbReference type="EMBL" id="EXJ65799.1"/>
    </source>
</evidence>
<proteinExistence type="predicted"/>
<dbReference type="EMBL" id="AMGX01000023">
    <property type="protein sequence ID" value="EXJ65799.1"/>
    <property type="molecule type" value="Genomic_DNA"/>
</dbReference>
<feature type="domain" description="YAG7-like dimerisation" evidence="3">
    <location>
        <begin position="172"/>
        <end position="254"/>
    </location>
</feature>
<dbReference type="AlphaFoldDB" id="W9X5T4"/>
<reference evidence="4 5" key="1">
    <citation type="submission" date="2013-03" db="EMBL/GenBank/DDBJ databases">
        <title>The Genome Sequence of Cladophialophora psammophila CBS 110553.</title>
        <authorList>
            <consortium name="The Broad Institute Genomics Platform"/>
            <person name="Cuomo C."/>
            <person name="de Hoog S."/>
            <person name="Gorbushina A."/>
            <person name="Walker B."/>
            <person name="Young S.K."/>
            <person name="Zeng Q."/>
            <person name="Gargeya S."/>
            <person name="Fitzgerald M."/>
            <person name="Haas B."/>
            <person name="Abouelleil A."/>
            <person name="Allen A.W."/>
            <person name="Alvarado L."/>
            <person name="Arachchi H.M."/>
            <person name="Berlin A.M."/>
            <person name="Chapman S.B."/>
            <person name="Gainer-Dewar J."/>
            <person name="Goldberg J."/>
            <person name="Griggs A."/>
            <person name="Gujja S."/>
            <person name="Hansen M."/>
            <person name="Howarth C."/>
            <person name="Imamovic A."/>
            <person name="Ireland A."/>
            <person name="Larimer J."/>
            <person name="McCowan C."/>
            <person name="Murphy C."/>
            <person name="Pearson M."/>
            <person name="Poon T.W."/>
            <person name="Priest M."/>
            <person name="Roberts A."/>
            <person name="Saif S."/>
            <person name="Shea T."/>
            <person name="Sisk P."/>
            <person name="Sykes S."/>
            <person name="Wortman J."/>
            <person name="Nusbaum C."/>
            <person name="Birren B."/>
        </authorList>
    </citation>
    <scope>NUCLEOTIDE SEQUENCE [LARGE SCALE GENOMIC DNA]</scope>
    <source>
        <strain evidence="4 5">CBS 110553</strain>
    </source>
</reference>
<name>W9X5T4_9EURO</name>
<dbReference type="Proteomes" id="UP000019471">
    <property type="component" value="Unassembled WGS sequence"/>
</dbReference>
<feature type="compositionally biased region" description="Polar residues" evidence="2">
    <location>
        <begin position="41"/>
        <end position="51"/>
    </location>
</feature>
<feature type="region of interest" description="Disordered" evidence="2">
    <location>
        <begin position="24"/>
        <end position="57"/>
    </location>
</feature>
<keyword evidence="1" id="KW-0175">Coiled coil</keyword>
<feature type="region of interest" description="Disordered" evidence="2">
    <location>
        <begin position="365"/>
        <end position="468"/>
    </location>
</feature>
<keyword evidence="5" id="KW-1185">Reference proteome</keyword>
<feature type="compositionally biased region" description="Basic and acidic residues" evidence="2">
    <location>
        <begin position="395"/>
        <end position="411"/>
    </location>
</feature>
<comment type="caution">
    <text evidence="4">The sequence shown here is derived from an EMBL/GenBank/DDBJ whole genome shotgun (WGS) entry which is preliminary data.</text>
</comment>
<dbReference type="eggNOG" id="ENOG502S59W">
    <property type="taxonomic scope" value="Eukaryota"/>
</dbReference>
<accession>W9X5T4</accession>
<organism evidence="4 5">
    <name type="scientific">Cladophialophora psammophila CBS 110553</name>
    <dbReference type="NCBI Taxonomy" id="1182543"/>
    <lineage>
        <taxon>Eukaryota</taxon>
        <taxon>Fungi</taxon>
        <taxon>Dikarya</taxon>
        <taxon>Ascomycota</taxon>
        <taxon>Pezizomycotina</taxon>
        <taxon>Eurotiomycetes</taxon>
        <taxon>Chaetothyriomycetidae</taxon>
        <taxon>Chaetothyriales</taxon>
        <taxon>Herpotrichiellaceae</taxon>
        <taxon>Cladophialophora</taxon>
    </lineage>
</organism>
<dbReference type="HOGENOM" id="CLU_031644_0_0_1"/>
<evidence type="ECO:0000256" key="1">
    <source>
        <dbReference type="SAM" id="Coils"/>
    </source>
</evidence>
<feature type="coiled-coil region" evidence="1">
    <location>
        <begin position="119"/>
        <end position="161"/>
    </location>
</feature>
<dbReference type="STRING" id="1182543.W9X5T4"/>
<dbReference type="GeneID" id="19195730"/>
<evidence type="ECO:0000259" key="3">
    <source>
        <dbReference type="Pfam" id="PF26434"/>
    </source>
</evidence>
<dbReference type="RefSeq" id="XP_007749803.1">
    <property type="nucleotide sequence ID" value="XM_007751613.1"/>
</dbReference>
<sequence>MSTTSTVPVDSKSAKKRKAKAEAVAANGGAVTPTIEAPVSTMETHPTTNGVDSHGESQFIKDLTKNIRNLHKKIAASAKADTVISENPNVSLDELVAQKKLNTDQKAQILKKPALQSQVAQLEEQLSHFRAFAQELEEKAAKEKSKLIEAHEAEIAIVKEKALQEIGDIKTKAVEDGLRVITHFLHTAASKRQSEEADSDEGRAFEGALLLVYQGNESSLSTLQSLIHGTDDKVPDVHGEPLDFTFAQIKESCLQSAHGVVQSTEPEIEQEVEADEAPNAAAEVGVDNTVANAGLTELDDTTAIPTDDIVNETTEPDAVPSVPEQSTTGEEAANAVAEAWDPQASIVTDTSATNEEWVQVRVPTEPETGLAATPAAIQGSNSWAEEVGAAAATTVEEKPAPENDGFEQVRRERGRGRGGRGGRGEFRGRGRGGRGDGHRGGSGRGRGDGQGGPRTGRGGGGPRVENKS</sequence>
<dbReference type="InterPro" id="IPR058602">
    <property type="entry name" value="YAG7_dimerisation_dom"/>
</dbReference>
<evidence type="ECO:0000313" key="5">
    <source>
        <dbReference type="Proteomes" id="UP000019471"/>
    </source>
</evidence>
<evidence type="ECO:0000256" key="2">
    <source>
        <dbReference type="SAM" id="MobiDB-lite"/>
    </source>
</evidence>
<feature type="compositionally biased region" description="Gly residues" evidence="2">
    <location>
        <begin position="440"/>
        <end position="462"/>
    </location>
</feature>
<gene>
    <name evidence="4" type="ORF">A1O5_11040</name>
</gene>
<feature type="compositionally biased region" description="Low complexity" evidence="2">
    <location>
        <begin position="384"/>
        <end position="394"/>
    </location>
</feature>
<dbReference type="Pfam" id="PF26434">
    <property type="entry name" value="YAG7_C"/>
    <property type="match status" value="1"/>
</dbReference>
<protein>
    <recommendedName>
        <fullName evidence="3">YAG7-like dimerisation domain-containing protein</fullName>
    </recommendedName>
</protein>
<feature type="compositionally biased region" description="Basic and acidic residues" evidence="2">
    <location>
        <begin position="422"/>
        <end position="439"/>
    </location>
</feature>
<dbReference type="OrthoDB" id="5399559at2759"/>